<feature type="active site" description="Proton acceptor" evidence="4">
    <location>
        <position position="382"/>
    </location>
</feature>
<feature type="active site" description="Acyl-thioester intermediate" evidence="4">
    <location>
        <position position="88"/>
    </location>
</feature>
<evidence type="ECO:0000259" key="7">
    <source>
        <dbReference type="Pfam" id="PF02803"/>
    </source>
</evidence>
<dbReference type="InterPro" id="IPR002155">
    <property type="entry name" value="Thiolase"/>
</dbReference>
<gene>
    <name evidence="8" type="ordered locus">Mesil_1611</name>
</gene>
<dbReference type="EC" id="2.3.1.9" evidence="8"/>
<dbReference type="InterPro" id="IPR016039">
    <property type="entry name" value="Thiolase-like"/>
</dbReference>
<dbReference type="NCBIfam" id="TIGR01930">
    <property type="entry name" value="AcCoA-C-Actrans"/>
    <property type="match status" value="1"/>
</dbReference>
<dbReference type="OrthoDB" id="23995at2"/>
<keyword evidence="3 5" id="KW-0012">Acyltransferase</keyword>
<evidence type="ECO:0000256" key="5">
    <source>
        <dbReference type="RuleBase" id="RU003557"/>
    </source>
</evidence>
<evidence type="ECO:0000256" key="4">
    <source>
        <dbReference type="PIRSR" id="PIRSR000429-1"/>
    </source>
</evidence>
<accession>D7BFE4</accession>
<dbReference type="EMBL" id="CP002042">
    <property type="protein sequence ID" value="ADH63497.1"/>
    <property type="molecule type" value="Genomic_DNA"/>
</dbReference>
<dbReference type="CDD" id="cd00751">
    <property type="entry name" value="thiolase"/>
    <property type="match status" value="1"/>
</dbReference>
<name>D7BFE4_ALLS1</name>
<reference evidence="8 9" key="1">
    <citation type="journal article" date="2010" name="Stand. Genomic Sci.">
        <title>Complete genome sequence of Meiothermus silvanus type strain (VI-R2).</title>
        <authorList>
            <person name="Sikorski J."/>
            <person name="Tindall B.J."/>
            <person name="Lowry S."/>
            <person name="Lucas S."/>
            <person name="Nolan M."/>
            <person name="Copeland A."/>
            <person name="Glavina Del Rio T."/>
            <person name="Tice H."/>
            <person name="Cheng J.F."/>
            <person name="Han C."/>
            <person name="Pitluck S."/>
            <person name="Liolios K."/>
            <person name="Ivanova N."/>
            <person name="Mavromatis K."/>
            <person name="Mikhailova N."/>
            <person name="Pati A."/>
            <person name="Goodwin L."/>
            <person name="Chen A."/>
            <person name="Palaniappan K."/>
            <person name="Land M."/>
            <person name="Hauser L."/>
            <person name="Chang Y.J."/>
            <person name="Jeffries C.D."/>
            <person name="Rohde M."/>
            <person name="Goker M."/>
            <person name="Woyke T."/>
            <person name="Bristow J."/>
            <person name="Eisen J.A."/>
            <person name="Markowitz V."/>
            <person name="Hugenholtz P."/>
            <person name="Kyrpides N.C."/>
            <person name="Klenk H.P."/>
            <person name="Lapidus A."/>
        </authorList>
    </citation>
    <scope>NUCLEOTIDE SEQUENCE [LARGE SCALE GENOMIC DNA]</scope>
    <source>
        <strain evidence="9">ATCC 700542 / DSM 9946 / VI-R2</strain>
    </source>
</reference>
<feature type="domain" description="Thiolase N-terminal" evidence="6">
    <location>
        <begin position="4"/>
        <end position="264"/>
    </location>
</feature>
<dbReference type="eggNOG" id="COG0183">
    <property type="taxonomic scope" value="Bacteria"/>
</dbReference>
<dbReference type="Pfam" id="PF00108">
    <property type="entry name" value="Thiolase_N"/>
    <property type="match status" value="1"/>
</dbReference>
<dbReference type="Pfam" id="PF02803">
    <property type="entry name" value="Thiolase_C"/>
    <property type="match status" value="1"/>
</dbReference>
<dbReference type="HOGENOM" id="CLU_031026_0_0_0"/>
<evidence type="ECO:0000313" key="9">
    <source>
        <dbReference type="Proteomes" id="UP000001916"/>
    </source>
</evidence>
<organism evidence="8 9">
    <name type="scientific">Allomeiothermus silvanus (strain ATCC 700542 / DSM 9946 / NBRC 106475 / NCIMB 13440 / VI-R2)</name>
    <name type="common">Thermus silvanus</name>
    <dbReference type="NCBI Taxonomy" id="526227"/>
    <lineage>
        <taxon>Bacteria</taxon>
        <taxon>Thermotogati</taxon>
        <taxon>Deinococcota</taxon>
        <taxon>Deinococci</taxon>
        <taxon>Thermales</taxon>
        <taxon>Thermaceae</taxon>
        <taxon>Allomeiothermus</taxon>
    </lineage>
</organism>
<dbReference type="KEGG" id="msv:Mesil_1611"/>
<dbReference type="PANTHER" id="PTHR18919">
    <property type="entry name" value="ACETYL-COA C-ACYLTRANSFERASE"/>
    <property type="match status" value="1"/>
</dbReference>
<dbReference type="InterPro" id="IPR020616">
    <property type="entry name" value="Thiolase_N"/>
</dbReference>
<dbReference type="InterPro" id="IPR020617">
    <property type="entry name" value="Thiolase_C"/>
</dbReference>
<dbReference type="InterPro" id="IPR020613">
    <property type="entry name" value="Thiolase_CS"/>
</dbReference>
<dbReference type="Proteomes" id="UP000001916">
    <property type="component" value="Chromosome"/>
</dbReference>
<keyword evidence="2 5" id="KW-0808">Transferase</keyword>
<proteinExistence type="inferred from homology"/>
<dbReference type="Gene3D" id="3.40.47.10">
    <property type="match status" value="2"/>
</dbReference>
<dbReference type="SUPFAM" id="SSF53901">
    <property type="entry name" value="Thiolase-like"/>
    <property type="match status" value="2"/>
</dbReference>
<feature type="domain" description="Thiolase C-terminal" evidence="7">
    <location>
        <begin position="273"/>
        <end position="394"/>
    </location>
</feature>
<dbReference type="PANTHER" id="PTHR18919:SF107">
    <property type="entry name" value="ACETYL-COA ACETYLTRANSFERASE, CYTOSOLIC"/>
    <property type="match status" value="1"/>
</dbReference>
<evidence type="ECO:0000313" key="8">
    <source>
        <dbReference type="EMBL" id="ADH63497.1"/>
    </source>
</evidence>
<protein>
    <submittedName>
        <fullName evidence="8">Acetyl-CoA acetyltransferase</fullName>
        <ecNumber evidence="8">2.3.1.9</ecNumber>
    </submittedName>
</protein>
<dbReference type="GO" id="GO:0003985">
    <property type="term" value="F:acetyl-CoA C-acetyltransferase activity"/>
    <property type="evidence" value="ECO:0007669"/>
    <property type="project" value="UniProtKB-EC"/>
</dbReference>
<keyword evidence="9" id="KW-1185">Reference proteome</keyword>
<evidence type="ECO:0000259" key="6">
    <source>
        <dbReference type="Pfam" id="PF00108"/>
    </source>
</evidence>
<feature type="active site" description="Proton acceptor" evidence="4">
    <location>
        <position position="352"/>
    </location>
</feature>
<comment type="similarity">
    <text evidence="1 5">Belongs to the thiolase-like superfamily. Thiolase family.</text>
</comment>
<evidence type="ECO:0000256" key="3">
    <source>
        <dbReference type="ARBA" id="ARBA00023315"/>
    </source>
</evidence>
<dbReference type="RefSeq" id="WP_013158060.1">
    <property type="nucleotide sequence ID" value="NC_014212.1"/>
</dbReference>
<sequence length="397" mass="42378">MREVFVISAVRTPIGKFGGALKDFSPVDLGAHAMKAALERGHVQGSDLDLYVFGQVLRAGHGQLPPRQAAFKAGIPASVDGYAVDMVCASGMQATANGALAIKNGDAELVLVGGMESMTQTGFYLSHRARWGYKYLAGAPEQLQDILQRDGLSDPFTGEAMGEQTERLAAEFGVRRAELDEVAWHSHLRAARAQEAGYFRAEMVPIEVKTRKGVEAFDKDEGVRPETTLESLSALRPAFKKEGVLTAGNASQISDGAAALLLASGEAVERHGLKPIARILGSAWAAGEPWRFPEAPIPAVKKLLSRLKLEISDFDLFENNEAFALNNILFHRLLGVPMDQLNIHGGAIAIGHPIGASGARILTTLIHALHTHHKRRGLAAICHGTGGSAVLAVEAIP</sequence>
<evidence type="ECO:0000256" key="2">
    <source>
        <dbReference type="ARBA" id="ARBA00022679"/>
    </source>
</evidence>
<dbReference type="PROSITE" id="PS00737">
    <property type="entry name" value="THIOLASE_2"/>
    <property type="match status" value="1"/>
</dbReference>
<dbReference type="AlphaFoldDB" id="D7BFE4"/>
<dbReference type="PIRSF" id="PIRSF000429">
    <property type="entry name" value="Ac-CoA_Ac_transf"/>
    <property type="match status" value="1"/>
</dbReference>
<dbReference type="STRING" id="526227.Mesil_1611"/>
<evidence type="ECO:0000256" key="1">
    <source>
        <dbReference type="ARBA" id="ARBA00010982"/>
    </source>
</evidence>